<dbReference type="Pfam" id="PF11387">
    <property type="entry name" value="DUF2795"/>
    <property type="match status" value="1"/>
</dbReference>
<feature type="compositionally biased region" description="Low complexity" evidence="1">
    <location>
        <begin position="1"/>
        <end position="18"/>
    </location>
</feature>
<protein>
    <submittedName>
        <fullName evidence="2">DUF2795 domain-containing protein</fullName>
    </submittedName>
</protein>
<gene>
    <name evidence="2" type="ORF">AB0C36_40665</name>
</gene>
<evidence type="ECO:0000313" key="2">
    <source>
        <dbReference type="EMBL" id="MEU8139796.1"/>
    </source>
</evidence>
<keyword evidence="3" id="KW-1185">Reference proteome</keyword>
<name>A0ABV3DVM3_9ACTN</name>
<evidence type="ECO:0000256" key="1">
    <source>
        <dbReference type="SAM" id="MobiDB-lite"/>
    </source>
</evidence>
<dbReference type="Proteomes" id="UP001551482">
    <property type="component" value="Unassembled WGS sequence"/>
</dbReference>
<reference evidence="2 3" key="1">
    <citation type="submission" date="2024-06" db="EMBL/GenBank/DDBJ databases">
        <title>The Natural Products Discovery Center: Release of the First 8490 Sequenced Strains for Exploring Actinobacteria Biosynthetic Diversity.</title>
        <authorList>
            <person name="Kalkreuter E."/>
            <person name="Kautsar S.A."/>
            <person name="Yang D."/>
            <person name="Bader C.D."/>
            <person name="Teijaro C.N."/>
            <person name="Fluegel L."/>
            <person name="Davis C.M."/>
            <person name="Simpson J.R."/>
            <person name="Lauterbach L."/>
            <person name="Steele A.D."/>
            <person name="Gui C."/>
            <person name="Meng S."/>
            <person name="Li G."/>
            <person name="Viehrig K."/>
            <person name="Ye F."/>
            <person name="Su P."/>
            <person name="Kiefer A.F."/>
            <person name="Nichols A."/>
            <person name="Cepeda A.J."/>
            <person name="Yan W."/>
            <person name="Fan B."/>
            <person name="Jiang Y."/>
            <person name="Adhikari A."/>
            <person name="Zheng C.-J."/>
            <person name="Schuster L."/>
            <person name="Cowan T.M."/>
            <person name="Smanski M.J."/>
            <person name="Chevrette M.G."/>
            <person name="De Carvalho L.P.S."/>
            <person name="Shen B."/>
        </authorList>
    </citation>
    <scope>NUCLEOTIDE SEQUENCE [LARGE SCALE GENOMIC DNA]</scope>
    <source>
        <strain evidence="2 3">NPDC048946</strain>
    </source>
</reference>
<accession>A0ABV3DVM3</accession>
<sequence>MSTALPAPTAPTPLRRPVAPQPPTREAVCRALVDVTWPARKADLVRAATPRRARTDIVRLLETLPDAPYLGPNQVCRTLFGPHGHTQPSP</sequence>
<dbReference type="RefSeq" id="WP_358364193.1">
    <property type="nucleotide sequence ID" value="NZ_JBEZFP010000201.1"/>
</dbReference>
<evidence type="ECO:0000313" key="3">
    <source>
        <dbReference type="Proteomes" id="UP001551482"/>
    </source>
</evidence>
<proteinExistence type="predicted"/>
<comment type="caution">
    <text evidence="2">The sequence shown here is derived from an EMBL/GenBank/DDBJ whole genome shotgun (WGS) entry which is preliminary data.</text>
</comment>
<organism evidence="2 3">
    <name type="scientific">Streptodolium elevatio</name>
    <dbReference type="NCBI Taxonomy" id="3157996"/>
    <lineage>
        <taxon>Bacteria</taxon>
        <taxon>Bacillati</taxon>
        <taxon>Actinomycetota</taxon>
        <taxon>Actinomycetes</taxon>
        <taxon>Kitasatosporales</taxon>
        <taxon>Streptomycetaceae</taxon>
        <taxon>Streptodolium</taxon>
    </lineage>
</organism>
<dbReference type="EMBL" id="JBEZFP010000201">
    <property type="protein sequence ID" value="MEU8139796.1"/>
    <property type="molecule type" value="Genomic_DNA"/>
</dbReference>
<feature type="region of interest" description="Disordered" evidence="1">
    <location>
        <begin position="1"/>
        <end position="23"/>
    </location>
</feature>
<dbReference type="InterPro" id="IPR021527">
    <property type="entry name" value="DUF2795"/>
</dbReference>